<proteinExistence type="predicted"/>
<comment type="caution">
    <text evidence="1">The sequence shown here is derived from an EMBL/GenBank/DDBJ whole genome shotgun (WGS) entry which is preliminary data.</text>
</comment>
<evidence type="ECO:0000313" key="1">
    <source>
        <dbReference type="EMBL" id="EEQ09774.1"/>
    </source>
</evidence>
<gene>
    <name evidence="1" type="ORF">ymoll0001_32290</name>
</gene>
<organism evidence="1 2">
    <name type="scientific">Yersinia mollaretii (strain ATCC 43969 / DSM 18520 / CIP 103324 / CNY 7263 / WAIP 204)</name>
    <dbReference type="NCBI Taxonomy" id="349967"/>
    <lineage>
        <taxon>Bacteria</taxon>
        <taxon>Pseudomonadati</taxon>
        <taxon>Pseudomonadota</taxon>
        <taxon>Gammaproteobacteria</taxon>
        <taxon>Enterobacterales</taxon>
        <taxon>Yersiniaceae</taxon>
        <taxon>Yersinia</taxon>
    </lineage>
</organism>
<sequence>MIVLHRDSDKLVSAMIAGSPGVEIYHYKNITEFTDIIEKALNKNGLEKLK</sequence>
<reference evidence="1" key="1">
    <citation type="submission" date="2008-12" db="EMBL/GenBank/DDBJ databases">
        <title>Annotation of the Yersinia mollaretii ATCC 43969 genome.</title>
        <authorList>
            <person name="Read T.D."/>
            <person name="Akmal A."/>
            <person name="Bishop-Lilly K."/>
            <person name="Chen P.E."/>
            <person name="Cook C."/>
            <person name="Kiley M.P."/>
            <person name="Lentz S."/>
            <person name="Mateczun A."/>
            <person name="Nagarajan N."/>
            <person name="Nolan N."/>
            <person name="Osborne B.I."/>
            <person name="Pop M."/>
            <person name="Sozhamannan S."/>
            <person name="Stewart A.C."/>
            <person name="Sulakvelidze A."/>
            <person name="Thomason B."/>
            <person name="Willner K."/>
            <person name="Zwick M.E."/>
        </authorList>
    </citation>
    <scope>NUCLEOTIDE SEQUENCE [LARGE SCALE GENOMIC DNA]</scope>
    <source>
        <strain evidence="1">ATCC 43969</strain>
    </source>
</reference>
<accession>A0ABM9Y7K7</accession>
<protein>
    <submittedName>
        <fullName evidence="1">Uncharacterized protein</fullName>
    </submittedName>
</protein>
<keyword evidence="2" id="KW-1185">Reference proteome</keyword>
<evidence type="ECO:0000313" key="2">
    <source>
        <dbReference type="Proteomes" id="UP000003027"/>
    </source>
</evidence>
<dbReference type="EMBL" id="AALD02000030">
    <property type="protein sequence ID" value="EEQ09774.1"/>
    <property type="molecule type" value="Genomic_DNA"/>
</dbReference>
<dbReference type="Proteomes" id="UP000003027">
    <property type="component" value="Unassembled WGS sequence"/>
</dbReference>
<name>A0ABM9Y7K7_YERMW</name>